<evidence type="ECO:0000313" key="4">
    <source>
        <dbReference type="Proteomes" id="UP000008561"/>
    </source>
</evidence>
<dbReference type="Pfam" id="PF13517">
    <property type="entry name" value="FG-GAP_3"/>
    <property type="match status" value="2"/>
</dbReference>
<keyword evidence="4" id="KW-1185">Reference proteome</keyword>
<accession>A9A0T3</accession>
<dbReference type="InterPro" id="IPR013517">
    <property type="entry name" value="FG-GAP"/>
</dbReference>
<dbReference type="HOGENOM" id="CLU_327273_0_0_7"/>
<dbReference type="AlphaFoldDB" id="A9A0T3"/>
<dbReference type="PANTHER" id="PTHR44103">
    <property type="entry name" value="PROPROTEIN CONVERTASE P"/>
    <property type="match status" value="1"/>
</dbReference>
<dbReference type="eggNOG" id="COG2931">
    <property type="taxonomic scope" value="Bacteria"/>
</dbReference>
<proteinExistence type="predicted"/>
<dbReference type="Proteomes" id="UP000008561">
    <property type="component" value="Chromosome"/>
</dbReference>
<dbReference type="SUPFAM" id="SSF69318">
    <property type="entry name" value="Integrin alpha N-terminal domain"/>
    <property type="match status" value="2"/>
</dbReference>
<feature type="chain" id="PRO_5002731931" evidence="2">
    <location>
        <begin position="37"/>
        <end position="776"/>
    </location>
</feature>
<evidence type="ECO:0000256" key="2">
    <source>
        <dbReference type="SAM" id="SignalP"/>
    </source>
</evidence>
<reference evidence="3 4" key="1">
    <citation type="submission" date="2007-10" db="EMBL/GenBank/DDBJ databases">
        <title>Complete sequence of Desulfococcus oleovorans Hxd3.</title>
        <authorList>
            <consortium name="US DOE Joint Genome Institute"/>
            <person name="Copeland A."/>
            <person name="Lucas S."/>
            <person name="Lapidus A."/>
            <person name="Barry K."/>
            <person name="Glavina del Rio T."/>
            <person name="Dalin E."/>
            <person name="Tice H."/>
            <person name="Pitluck S."/>
            <person name="Kiss H."/>
            <person name="Brettin T."/>
            <person name="Bruce D."/>
            <person name="Detter J.C."/>
            <person name="Han C."/>
            <person name="Schmutz J."/>
            <person name="Larimer F."/>
            <person name="Land M."/>
            <person name="Hauser L."/>
            <person name="Kyrpides N."/>
            <person name="Kim E."/>
            <person name="Wawrik B."/>
            <person name="Richardson P."/>
        </authorList>
    </citation>
    <scope>NUCLEOTIDE SEQUENCE [LARGE SCALE GENOMIC DNA]</scope>
    <source>
        <strain evidence="4">DSM 6200 / JCM 39069 / Hxd3</strain>
    </source>
</reference>
<keyword evidence="1 2" id="KW-0732">Signal</keyword>
<dbReference type="InterPro" id="IPR028994">
    <property type="entry name" value="Integrin_alpha_N"/>
</dbReference>
<feature type="signal peptide" evidence="2">
    <location>
        <begin position="1"/>
        <end position="36"/>
    </location>
</feature>
<sequence length="776" mass="82837">MMKHQTLRTDEGKPFPVASCLVKGVAAASMAGLVFAASPAHCDLSAGPFVQQFGANNPLKAPVDVSQYLLIHPSFVDIDGDGDYDMFIGGEGYGDEGEIRFFENTGTAANPGFVERTGSGPGGNPFYGMDVGYGPAPAFADIDGDGDMDAIGGEGDEGFIYFQNTGTASAPAFTAYYPYISVIENPFAFLDPFGTYATPAFVDIDGDGDMDLIFGKYNTGSLGFSENIGTATDPAFNSAVDNPFDLYEGGPYSTPTFADIDNDGDMDAVMGEAEGYLNFFENNTVGGESIDFTKFYPTDTGNPLYGQNPGYYSSPAFVDIDGDGDMDMVVGAYNDYGDDDDDFSDVTASSSAGSLTYYQNVGDADAPAFALRTGAKSPFSGFDVGYLSTPAFVDIDGDGDLDAFSGKLGFDYRSLLRPTLAEETPSVNDGIHFFENTGTASAPTFMDNSDQVDNPFFEVAPGVGSFVAFADIDGDGDMDAFVGGVPTDDFVTVTKFEEGESFETFLRFFENTGTAAAPVMSQRAEEDNPLAAVNSDTTTLPRAIAFVDIDGDGDLDAFVGRKYFEGYEDGEIGEESAPIQFYKNSGTAQDPVFTLDDNDNPLGFVLENTPNSGVYSLAFTDIDGDGDMDAVVGEYRDYIRRAKFSASVVDDDDDTDNSITYYENVGSATAPAFAPVPKVDDLFARMTENSPYMALSPAFADIDGDGDTDIFAGEAMGRFLFIENQTPADDDDDTPAVLPVEDDDTCFVQAARADSNPSFIVRNARRVYDAMTSLFR</sequence>
<name>A9A0T3_DESOH</name>
<evidence type="ECO:0000313" key="3">
    <source>
        <dbReference type="EMBL" id="ABW67558.1"/>
    </source>
</evidence>
<dbReference type="EMBL" id="CP000859">
    <property type="protein sequence ID" value="ABW67558.1"/>
    <property type="molecule type" value="Genomic_DNA"/>
</dbReference>
<gene>
    <name evidence="3" type="ordered locus">Dole_1754</name>
</gene>
<dbReference type="STRING" id="96561.Dole_1754"/>
<dbReference type="RefSeq" id="WP_012175174.1">
    <property type="nucleotide sequence ID" value="NC_009943.1"/>
</dbReference>
<dbReference type="OrthoDB" id="5420232at2"/>
<evidence type="ECO:0000256" key="1">
    <source>
        <dbReference type="ARBA" id="ARBA00022729"/>
    </source>
</evidence>
<dbReference type="PANTHER" id="PTHR44103:SF1">
    <property type="entry name" value="PROPROTEIN CONVERTASE P"/>
    <property type="match status" value="1"/>
</dbReference>
<dbReference type="Gene3D" id="2.130.10.130">
    <property type="entry name" value="Integrin alpha, N-terminal"/>
    <property type="match status" value="3"/>
</dbReference>
<organism evidence="3 4">
    <name type="scientific">Desulfosudis oleivorans (strain DSM 6200 / JCM 39069 / Hxd3)</name>
    <name type="common">Desulfococcus oleovorans</name>
    <dbReference type="NCBI Taxonomy" id="96561"/>
    <lineage>
        <taxon>Bacteria</taxon>
        <taxon>Pseudomonadati</taxon>
        <taxon>Thermodesulfobacteriota</taxon>
        <taxon>Desulfobacteria</taxon>
        <taxon>Desulfobacterales</taxon>
        <taxon>Desulfosudaceae</taxon>
        <taxon>Desulfosudis</taxon>
    </lineage>
</organism>
<protein>
    <submittedName>
        <fullName evidence="3">FG-GAP repeat protein</fullName>
    </submittedName>
</protein>
<dbReference type="KEGG" id="dol:Dole_1754"/>